<keyword evidence="2" id="KW-1185">Reference proteome</keyword>
<proteinExistence type="predicted"/>
<organism evidence="1 2">
    <name type="scientific">Pseudomonas phage vB_PaeM_PS119XW</name>
    <dbReference type="NCBI Taxonomy" id="2601632"/>
    <lineage>
        <taxon>Viruses</taxon>
        <taxon>Duplodnaviria</taxon>
        <taxon>Heunggongvirae</taxon>
        <taxon>Uroviricota</taxon>
        <taxon>Caudoviricetes</taxon>
        <taxon>Chimalliviridae</taxon>
        <taxon>Pawinskivirus</taxon>
        <taxon>Pawinskivirus PS119XW</taxon>
    </lineage>
</organism>
<name>A0A5C1K946_9CAUD</name>
<dbReference type="GeneID" id="77936895"/>
<dbReference type="EMBL" id="MN103543">
    <property type="protein sequence ID" value="QEM41874.1"/>
    <property type="molecule type" value="Genomic_DNA"/>
</dbReference>
<sequence>MYNQQAQLPVSCQQVDQSTFNGNLPHGNDRVPQLQLSQNLMNNQQLVLMAIGLFRGLAQSSVGKSNLHIFAYNLLSSNWFQNQIFQQWCQHLVDFVEFLCVCKNYSQTDAPPKAAQRMYEAFLGQCVASYPALVQMGAVPQHMFQGLQTAQAMYQQILQEIQAYKSGNYRPQQQQMGMMGQPQGIQMAGNLPPINPGNMGQFATTTQATFSQPAGTYGAAPNTVSSTTSSYYDDTPAASAPLMPKEEISTDIYGGYSHQQEQQPMYSQQPQVQNTPVVEDTDLPVPIDVSQVMIDPMYYQPTGFRVNIARPYDEIHNPGGILIKPAQLVDWERTVGDEDPYSPLVDPEHYCRFFVKFPDGVVKEKFIEWNPQMEYLKHELNDDLRRREYRPNGVVYASTTPISTIGGDAMGIEEVESLVKDNELGEAAAMRPIILDNKMFMGANDLENESEARAAVRELLNIGDDEESQSITLPAHEYKSMSIYHMDVSDETFEQLSNLRNYTDLIGIATELKEMVNRGQLSIRYFRFLNDRLTDSINDFMADSLSIQNITISDFAHDIGDLLDYISNKKGTQVLQIIKACAAQIIARSVTMAEVDDIRGVADQYVNFQVGWTLEQMATLNVLTEKAVLVSEGTHPTVREVLKGMITRATASGLANVRMRLITVDGVYMEVIRGRLTEKAVLLKRLK</sequence>
<accession>A0A5C1K946</accession>
<evidence type="ECO:0000313" key="1">
    <source>
        <dbReference type="EMBL" id="QEM41874.1"/>
    </source>
</evidence>
<reference evidence="1 2" key="1">
    <citation type="submission" date="2019-06" db="EMBL/GenBank/DDBJ databases">
        <title>A distant relative of Phikzvirus genus phages from a therapeutic phage collection.</title>
        <authorList>
            <person name="Hejnowicz M.S."/>
            <person name="Dabrowski K."/>
            <person name="Gawor J."/>
            <person name="Weber-Dabrowska B."/>
            <person name="Gromadka R."/>
            <person name="Lobocka M.B."/>
        </authorList>
    </citation>
    <scope>NUCLEOTIDE SEQUENCE [LARGE SCALE GENOMIC DNA]</scope>
</reference>
<dbReference type="KEGG" id="vg:77936895"/>
<dbReference type="Proteomes" id="UP000322144">
    <property type="component" value="Segment"/>
</dbReference>
<protein>
    <submittedName>
        <fullName evidence="1">Uncharacterized protein</fullName>
    </submittedName>
</protein>
<evidence type="ECO:0000313" key="2">
    <source>
        <dbReference type="Proteomes" id="UP000322144"/>
    </source>
</evidence>
<dbReference type="RefSeq" id="YP_010660885.1">
    <property type="nucleotide sequence ID" value="NC_070882.1"/>
</dbReference>